<comment type="caution">
    <text evidence="2">The sequence shown here is derived from an EMBL/GenBank/DDBJ whole genome shotgun (WGS) entry which is preliminary data.</text>
</comment>
<gene>
    <name evidence="2" type="ORF">ABID39_001254</name>
</gene>
<evidence type="ECO:0000256" key="1">
    <source>
        <dbReference type="ARBA" id="ARBA00023172"/>
    </source>
</evidence>
<reference evidence="2 3" key="1">
    <citation type="submission" date="2024-06" db="EMBL/GenBank/DDBJ databases">
        <title>Genomic Encyclopedia of Type Strains, Phase IV (KMG-IV): sequencing the most valuable type-strain genomes for metagenomic binning, comparative biology and taxonomic classification.</title>
        <authorList>
            <person name="Goeker M."/>
        </authorList>
    </citation>
    <scope>NUCLEOTIDE SEQUENCE [LARGE SCALE GENOMIC DNA]</scope>
    <source>
        <strain evidence="2 3">DSM 23650</strain>
    </source>
</reference>
<accession>A0ABV2FPQ9</accession>
<keyword evidence="3" id="KW-1185">Reference proteome</keyword>
<proteinExistence type="predicted"/>
<organism evidence="2 3">
    <name type="scientific">Bartonella japonica</name>
    <dbReference type="NCBI Taxonomy" id="357761"/>
    <lineage>
        <taxon>Bacteria</taxon>
        <taxon>Pseudomonadati</taxon>
        <taxon>Pseudomonadota</taxon>
        <taxon>Alphaproteobacteria</taxon>
        <taxon>Hyphomicrobiales</taxon>
        <taxon>Bartonellaceae</taxon>
        <taxon>Bartonella</taxon>
    </lineage>
</organism>
<protein>
    <submittedName>
        <fullName evidence="2">Integrase</fullName>
    </submittedName>
</protein>
<dbReference type="InterPro" id="IPR013762">
    <property type="entry name" value="Integrase-like_cat_sf"/>
</dbReference>
<dbReference type="Proteomes" id="UP001549112">
    <property type="component" value="Unassembled WGS sequence"/>
</dbReference>
<sequence length="145" mass="16631">MLLYTSLHRGDAIRIGWKDTKDNIIHLKTEKSKFQTDVFLPILPEMAETLKIEPIEDETFICGKGSKKLTTESFGNLPREACNTANIKKTAHGLRKLTATRAANLGLQFLNLKLFWVEKMTTWHLFIQKQQIENDLPYAIESIIT</sequence>
<dbReference type="InterPro" id="IPR011010">
    <property type="entry name" value="DNA_brk_join_enz"/>
</dbReference>
<name>A0ABV2FPQ9_9HYPH</name>
<dbReference type="Gene3D" id="1.10.443.10">
    <property type="entry name" value="Intergrase catalytic core"/>
    <property type="match status" value="1"/>
</dbReference>
<evidence type="ECO:0000313" key="3">
    <source>
        <dbReference type="Proteomes" id="UP001549112"/>
    </source>
</evidence>
<evidence type="ECO:0000313" key="2">
    <source>
        <dbReference type="EMBL" id="MET3560552.1"/>
    </source>
</evidence>
<dbReference type="SUPFAM" id="SSF56349">
    <property type="entry name" value="DNA breaking-rejoining enzymes"/>
    <property type="match status" value="1"/>
</dbReference>
<dbReference type="EMBL" id="JBEPLT010000013">
    <property type="protein sequence ID" value="MET3560552.1"/>
    <property type="molecule type" value="Genomic_DNA"/>
</dbReference>
<keyword evidence="1" id="KW-0233">DNA recombination</keyword>